<accession>A0A7W8MSM2</accession>
<dbReference type="SUPFAM" id="SSF56104">
    <property type="entry name" value="SAICAR synthase-like"/>
    <property type="match status" value="1"/>
</dbReference>
<dbReference type="CDD" id="cd01414">
    <property type="entry name" value="SAICAR_synt_Sc"/>
    <property type="match status" value="1"/>
</dbReference>
<dbReference type="AlphaFoldDB" id="A0A7W8MSM2"/>
<evidence type="ECO:0000256" key="3">
    <source>
        <dbReference type="ARBA" id="ARBA00022598"/>
    </source>
</evidence>
<dbReference type="GO" id="GO:0005524">
    <property type="term" value="F:ATP binding"/>
    <property type="evidence" value="ECO:0007669"/>
    <property type="project" value="UniProtKB-KW"/>
</dbReference>
<reference evidence="10" key="1">
    <citation type="submission" date="2020-08" db="EMBL/GenBank/DDBJ databases">
        <title>Genomic Encyclopedia of Type Strains, Phase IV (KMG-V): Genome sequencing to study the core and pangenomes of soil and plant-associated prokaryotes.</title>
        <authorList>
            <person name="Whitman W."/>
        </authorList>
    </citation>
    <scope>NUCLEOTIDE SEQUENCE [LARGE SCALE GENOMIC DNA]</scope>
    <source>
        <strain evidence="10">M8UP27</strain>
    </source>
</reference>
<dbReference type="Pfam" id="PF01259">
    <property type="entry name" value="SAICAR_synt"/>
    <property type="match status" value="1"/>
</dbReference>
<dbReference type="UniPathway" id="UPA00074">
    <property type="reaction ID" value="UER00131"/>
</dbReference>
<dbReference type="EMBL" id="JACHDY010000003">
    <property type="protein sequence ID" value="MBB5317995.1"/>
    <property type="molecule type" value="Genomic_DNA"/>
</dbReference>
<dbReference type="PANTHER" id="PTHR43700">
    <property type="entry name" value="PHOSPHORIBOSYLAMINOIMIDAZOLE-SUCCINOCARBOXAMIDE SYNTHASE"/>
    <property type="match status" value="1"/>
</dbReference>
<dbReference type="InterPro" id="IPR018236">
    <property type="entry name" value="SAICAR_synthetase_CS"/>
</dbReference>
<comment type="similarity">
    <text evidence="2 8">Belongs to the SAICAR synthetase family.</text>
</comment>
<evidence type="ECO:0000256" key="4">
    <source>
        <dbReference type="ARBA" id="ARBA00022741"/>
    </source>
</evidence>
<evidence type="ECO:0000256" key="8">
    <source>
        <dbReference type="HAMAP-Rule" id="MF_00137"/>
    </source>
</evidence>
<dbReference type="GO" id="GO:0005737">
    <property type="term" value="C:cytoplasm"/>
    <property type="evidence" value="ECO:0007669"/>
    <property type="project" value="TreeGrafter"/>
</dbReference>
<dbReference type="GO" id="GO:0006189">
    <property type="term" value="P:'de novo' IMP biosynthetic process"/>
    <property type="evidence" value="ECO:0007669"/>
    <property type="project" value="UniProtKB-UniRule"/>
</dbReference>
<dbReference type="HAMAP" id="MF_00137">
    <property type="entry name" value="SAICAR_synth"/>
    <property type="match status" value="1"/>
</dbReference>
<evidence type="ECO:0000313" key="11">
    <source>
        <dbReference type="Proteomes" id="UP000568106"/>
    </source>
</evidence>
<feature type="domain" description="SAICAR synthetase/ADE2 N-terminal" evidence="9">
    <location>
        <begin position="16"/>
        <end position="274"/>
    </location>
</feature>
<protein>
    <recommendedName>
        <fullName evidence="8">Phosphoribosylaminoimidazole-succinocarboxamide synthase</fullName>
        <ecNumber evidence="8">6.3.2.6</ecNumber>
    </recommendedName>
    <alternativeName>
        <fullName evidence="8">SAICAR synthetase</fullName>
    </alternativeName>
</protein>
<dbReference type="PROSITE" id="PS01058">
    <property type="entry name" value="SAICAR_SYNTHETASE_2"/>
    <property type="match status" value="1"/>
</dbReference>
<evidence type="ECO:0000259" key="9">
    <source>
        <dbReference type="Pfam" id="PF01259"/>
    </source>
</evidence>
<organism evidence="10 11">
    <name type="scientific">Tunturiibacter empetritectus</name>
    <dbReference type="NCBI Taxonomy" id="3069691"/>
    <lineage>
        <taxon>Bacteria</taxon>
        <taxon>Pseudomonadati</taxon>
        <taxon>Acidobacteriota</taxon>
        <taxon>Terriglobia</taxon>
        <taxon>Terriglobales</taxon>
        <taxon>Acidobacteriaceae</taxon>
        <taxon>Tunturiibacter</taxon>
    </lineage>
</organism>
<dbReference type="GO" id="GO:0004639">
    <property type="term" value="F:phosphoribosylaminoimidazolesuccinocarboxamide synthase activity"/>
    <property type="evidence" value="ECO:0007669"/>
    <property type="project" value="UniProtKB-UniRule"/>
</dbReference>
<dbReference type="Gene3D" id="3.30.200.20">
    <property type="entry name" value="Phosphorylase Kinase, domain 1"/>
    <property type="match status" value="1"/>
</dbReference>
<dbReference type="NCBIfam" id="NF010568">
    <property type="entry name" value="PRK13961.1"/>
    <property type="match status" value="1"/>
</dbReference>
<name>A0A7W8MSM2_9BACT</name>
<comment type="caution">
    <text evidence="10">The sequence shown here is derived from an EMBL/GenBank/DDBJ whole genome shotgun (WGS) entry which is preliminary data.</text>
</comment>
<keyword evidence="11" id="KW-1185">Reference proteome</keyword>
<keyword evidence="4 8" id="KW-0547">Nucleotide-binding</keyword>
<evidence type="ECO:0000256" key="1">
    <source>
        <dbReference type="ARBA" id="ARBA00004672"/>
    </source>
</evidence>
<comment type="pathway">
    <text evidence="1 8">Purine metabolism; IMP biosynthesis via de novo pathway; 5-amino-1-(5-phospho-D-ribosyl)imidazole-4-carboxamide from 5-amino-1-(5-phospho-D-ribosyl)imidazole-4-carboxylate: step 1/2.</text>
</comment>
<dbReference type="EC" id="6.3.2.6" evidence="8"/>
<evidence type="ECO:0000256" key="2">
    <source>
        <dbReference type="ARBA" id="ARBA00010190"/>
    </source>
</evidence>
<dbReference type="NCBIfam" id="TIGR00081">
    <property type="entry name" value="purC"/>
    <property type="match status" value="1"/>
</dbReference>
<sequence>MSEALIQTDLGSLPLTARGKVRDIYALSADRLLFVASDRISAFDHVLGSGIPFKGRILTRLSLFWFDLLKPIVPNHLITADATQFPPELQPFLDQLEGRSMLVKRAKMFPVECVVRGYLSGSGWKDYQQTGSICGIKLPAGLRESDRLPDPIFTPAAKIHSGGHDENISYEVVEKTIGAAYADALRSLTLKIYEKATEHAGRQGLILADTKFEFGLVADESGNEQIVLADEVLTPDSSRYWPAGSYNPGGPQPSFDKQYVRDYLESIHWNKQAPAPALPREVVLRTGEKYLEAYRLLTGRTNL</sequence>
<evidence type="ECO:0000256" key="6">
    <source>
        <dbReference type="ARBA" id="ARBA00022840"/>
    </source>
</evidence>
<evidence type="ECO:0000313" key="10">
    <source>
        <dbReference type="EMBL" id="MBB5317995.1"/>
    </source>
</evidence>
<dbReference type="PROSITE" id="PS01057">
    <property type="entry name" value="SAICAR_SYNTHETASE_1"/>
    <property type="match status" value="1"/>
</dbReference>
<dbReference type="InterPro" id="IPR028923">
    <property type="entry name" value="SAICAR_synt/ADE2_N"/>
</dbReference>
<proteinExistence type="inferred from homology"/>
<evidence type="ECO:0000256" key="5">
    <source>
        <dbReference type="ARBA" id="ARBA00022755"/>
    </source>
</evidence>
<dbReference type="FunFam" id="3.30.470.20:FF:000015">
    <property type="entry name" value="Phosphoribosylaminoimidazole-succinocarboxamide synthase"/>
    <property type="match status" value="1"/>
</dbReference>
<dbReference type="Proteomes" id="UP000568106">
    <property type="component" value="Unassembled WGS sequence"/>
</dbReference>
<dbReference type="InterPro" id="IPR001636">
    <property type="entry name" value="SAICAR_synth"/>
</dbReference>
<dbReference type="PANTHER" id="PTHR43700:SF1">
    <property type="entry name" value="PHOSPHORIBOSYLAMINOIMIDAZOLE-SUCCINOCARBOXAMIDE SYNTHASE"/>
    <property type="match status" value="1"/>
</dbReference>
<comment type="catalytic activity">
    <reaction evidence="7 8">
        <text>5-amino-1-(5-phospho-D-ribosyl)imidazole-4-carboxylate + L-aspartate + ATP = (2S)-2-[5-amino-1-(5-phospho-beta-D-ribosyl)imidazole-4-carboxamido]succinate + ADP + phosphate + 2 H(+)</text>
        <dbReference type="Rhea" id="RHEA:22628"/>
        <dbReference type="ChEBI" id="CHEBI:15378"/>
        <dbReference type="ChEBI" id="CHEBI:29991"/>
        <dbReference type="ChEBI" id="CHEBI:30616"/>
        <dbReference type="ChEBI" id="CHEBI:43474"/>
        <dbReference type="ChEBI" id="CHEBI:58443"/>
        <dbReference type="ChEBI" id="CHEBI:77657"/>
        <dbReference type="ChEBI" id="CHEBI:456216"/>
        <dbReference type="EC" id="6.3.2.6"/>
    </reaction>
</comment>
<keyword evidence="5 8" id="KW-0658">Purine biosynthesis</keyword>
<dbReference type="Gene3D" id="3.30.470.20">
    <property type="entry name" value="ATP-grasp fold, B domain"/>
    <property type="match status" value="1"/>
</dbReference>
<keyword evidence="6 8" id="KW-0067">ATP-binding</keyword>
<keyword evidence="3 8" id="KW-0436">Ligase</keyword>
<evidence type="ECO:0000256" key="7">
    <source>
        <dbReference type="ARBA" id="ARBA00048475"/>
    </source>
</evidence>
<gene>
    <name evidence="8" type="primary">purC</name>
    <name evidence="10" type="ORF">HDF09_002681</name>
</gene>